<protein>
    <submittedName>
        <fullName evidence="6">Cof-type HAD-IIB family hydrolase</fullName>
    </submittedName>
</protein>
<dbReference type="NCBIfam" id="TIGR01484">
    <property type="entry name" value="HAD-SF-IIB"/>
    <property type="match status" value="1"/>
</dbReference>
<dbReference type="NCBIfam" id="TIGR00099">
    <property type="entry name" value="Cof-subfamily"/>
    <property type="match status" value="1"/>
</dbReference>
<evidence type="ECO:0000256" key="5">
    <source>
        <dbReference type="ARBA" id="ARBA00034778"/>
    </source>
</evidence>
<dbReference type="InterPro" id="IPR036412">
    <property type="entry name" value="HAD-like_sf"/>
</dbReference>
<dbReference type="EMBL" id="CP092332">
    <property type="protein sequence ID" value="WGK94027.1"/>
    <property type="molecule type" value="Genomic_DNA"/>
</dbReference>
<evidence type="ECO:0000313" key="6">
    <source>
        <dbReference type="EMBL" id="WGK94027.1"/>
    </source>
</evidence>
<name>A0ABY8N3B6_9FLAO</name>
<dbReference type="Pfam" id="PF08282">
    <property type="entry name" value="Hydrolase_3"/>
    <property type="match status" value="1"/>
</dbReference>
<dbReference type="InterPro" id="IPR000150">
    <property type="entry name" value="Cof"/>
</dbReference>
<dbReference type="InterPro" id="IPR023214">
    <property type="entry name" value="HAD_sf"/>
</dbReference>
<dbReference type="RefSeq" id="WP_264533246.1">
    <property type="nucleotide sequence ID" value="NZ_CP092332.1"/>
</dbReference>
<evidence type="ECO:0000256" key="1">
    <source>
        <dbReference type="ARBA" id="ARBA00001946"/>
    </source>
</evidence>
<dbReference type="InterPro" id="IPR006379">
    <property type="entry name" value="HAD-SF_hydro_IIB"/>
</dbReference>
<gene>
    <name evidence="6" type="ORF">MG292_08005</name>
</gene>
<evidence type="ECO:0000256" key="3">
    <source>
        <dbReference type="ARBA" id="ARBA00022801"/>
    </source>
</evidence>
<proteinExistence type="inferred from homology"/>
<dbReference type="Gene3D" id="3.30.1240.10">
    <property type="match status" value="1"/>
</dbReference>
<keyword evidence="3 6" id="KW-0378">Hydrolase</keyword>
<comment type="similarity">
    <text evidence="5">Belongs to the HAD-like hydrolase superfamily. Cof family.</text>
</comment>
<dbReference type="PANTHER" id="PTHR47267">
    <property type="match status" value="1"/>
</dbReference>
<keyword evidence="7" id="KW-1185">Reference proteome</keyword>
<dbReference type="Gene3D" id="3.40.50.1000">
    <property type="entry name" value="HAD superfamily/HAD-like"/>
    <property type="match status" value="1"/>
</dbReference>
<evidence type="ECO:0000313" key="7">
    <source>
        <dbReference type="Proteomes" id="UP001232117"/>
    </source>
</evidence>
<dbReference type="SFLD" id="SFLDG01140">
    <property type="entry name" value="C2.B:_Phosphomannomutase_and_P"/>
    <property type="match status" value="1"/>
</dbReference>
<accession>A0ABY8N3B6</accession>
<evidence type="ECO:0000256" key="2">
    <source>
        <dbReference type="ARBA" id="ARBA00022723"/>
    </source>
</evidence>
<dbReference type="PROSITE" id="PS01228">
    <property type="entry name" value="COF_1"/>
    <property type="match status" value="1"/>
</dbReference>
<dbReference type="SUPFAM" id="SSF56784">
    <property type="entry name" value="HAD-like"/>
    <property type="match status" value="1"/>
</dbReference>
<sequence length="269" mass="30846">MIRENCKVIISDLDGTLLNQHHVISDYTRSVFQELHQQNYLIVVATGRHHLDAMPLVEKLGVPLYLVTSNGARIHSPSKELLFSINMESDTVKSILSLDIDPEITTVLFREDIWQTNRHNEKLNSFQKEVTYHPQLVDFKKLDDYEAIKIFFTHENHDKLKKVRDLILEQYPDSFNHAFSLPICLEFMDKRVDKSVAITKILEIENLNFNHAISFGDGFNDEMMLASTGKGLIMGNAPETLKNKLSHLEVIATNHEDGVAKYLSESLLK</sequence>
<dbReference type="GO" id="GO:0016787">
    <property type="term" value="F:hydrolase activity"/>
    <property type="evidence" value="ECO:0007669"/>
    <property type="project" value="UniProtKB-KW"/>
</dbReference>
<keyword evidence="2" id="KW-0479">Metal-binding</keyword>
<dbReference type="Proteomes" id="UP001232117">
    <property type="component" value="Chromosome"/>
</dbReference>
<dbReference type="CDD" id="cd07516">
    <property type="entry name" value="HAD_Pase"/>
    <property type="match status" value="1"/>
</dbReference>
<dbReference type="SFLD" id="SFLDS00003">
    <property type="entry name" value="Haloacid_Dehalogenase"/>
    <property type="match status" value="1"/>
</dbReference>
<organism evidence="6 7">
    <name type="scientific">Flavobacterium keumense</name>
    <dbReference type="NCBI Taxonomy" id="1306518"/>
    <lineage>
        <taxon>Bacteria</taxon>
        <taxon>Pseudomonadati</taxon>
        <taxon>Bacteroidota</taxon>
        <taxon>Flavobacteriia</taxon>
        <taxon>Flavobacteriales</taxon>
        <taxon>Flavobacteriaceae</taxon>
        <taxon>Flavobacterium</taxon>
    </lineage>
</organism>
<comment type="cofactor">
    <cofactor evidence="1">
        <name>Mg(2+)</name>
        <dbReference type="ChEBI" id="CHEBI:18420"/>
    </cofactor>
</comment>
<reference evidence="6 7" key="1">
    <citation type="submission" date="2023-06" db="EMBL/GenBank/DDBJ databases">
        <title>Complete Genome Sequence of Flavobacterium keumense K3R-10.</title>
        <authorList>
            <person name="Jeong H."/>
            <person name="Jhang S.Y."/>
            <person name="Kim J.N."/>
        </authorList>
    </citation>
    <scope>NUCLEOTIDE SEQUENCE [LARGE SCALE GENOMIC DNA]</scope>
    <source>
        <strain evidence="6 7">K3R-10</strain>
    </source>
</reference>
<evidence type="ECO:0000256" key="4">
    <source>
        <dbReference type="ARBA" id="ARBA00022842"/>
    </source>
</evidence>
<keyword evidence="4" id="KW-0460">Magnesium</keyword>
<dbReference type="PANTHER" id="PTHR47267:SF4">
    <property type="entry name" value="PYRIDOXAL PHOSPHATE PHOSPHATASE YIGL"/>
    <property type="match status" value="1"/>
</dbReference>